<gene>
    <name evidence="1" type="ORF">S06H3_42826</name>
</gene>
<accession>X1NDU5</accession>
<organism evidence="1">
    <name type="scientific">marine sediment metagenome</name>
    <dbReference type="NCBI Taxonomy" id="412755"/>
    <lineage>
        <taxon>unclassified sequences</taxon>
        <taxon>metagenomes</taxon>
        <taxon>ecological metagenomes</taxon>
    </lineage>
</organism>
<dbReference type="AlphaFoldDB" id="X1NDU5"/>
<evidence type="ECO:0000313" key="1">
    <source>
        <dbReference type="EMBL" id="GAI41793.1"/>
    </source>
</evidence>
<comment type="caution">
    <text evidence="1">The sequence shown here is derived from an EMBL/GenBank/DDBJ whole genome shotgun (WGS) entry which is preliminary data.</text>
</comment>
<dbReference type="EMBL" id="BARV01026511">
    <property type="protein sequence ID" value="GAI41793.1"/>
    <property type="molecule type" value="Genomic_DNA"/>
</dbReference>
<reference evidence="1" key="1">
    <citation type="journal article" date="2014" name="Front. Microbiol.">
        <title>High frequency of phylogenetically diverse reductive dehalogenase-homologous genes in deep subseafloor sedimentary metagenomes.</title>
        <authorList>
            <person name="Kawai M."/>
            <person name="Futagami T."/>
            <person name="Toyoda A."/>
            <person name="Takaki Y."/>
            <person name="Nishi S."/>
            <person name="Hori S."/>
            <person name="Arai W."/>
            <person name="Tsubouchi T."/>
            <person name="Morono Y."/>
            <person name="Uchiyama I."/>
            <person name="Ito T."/>
            <person name="Fujiyama A."/>
            <person name="Inagaki F."/>
            <person name="Takami H."/>
        </authorList>
    </citation>
    <scope>NUCLEOTIDE SEQUENCE</scope>
    <source>
        <strain evidence="1">Expedition CK06-06</strain>
    </source>
</reference>
<protein>
    <submittedName>
        <fullName evidence="1">Uncharacterized protein</fullName>
    </submittedName>
</protein>
<sequence length="89" mass="10438">MQKRCPKCGSKIDEYVYVYQPWRADEVIEDIKAQFPNIDITLNTIEGEKIKVEFHKKILTPSEKSKMDNYFDGKGYSEDIDAEEKEISE</sequence>
<proteinExistence type="predicted"/>
<name>X1NDU5_9ZZZZ</name>